<evidence type="ECO:0000313" key="1">
    <source>
        <dbReference type="EMBL" id="VDL88149.1"/>
    </source>
</evidence>
<protein>
    <submittedName>
        <fullName evidence="1 3">Uncharacterized protein</fullName>
    </submittedName>
</protein>
<dbReference type="Proteomes" id="UP000275846">
    <property type="component" value="Unassembled WGS sequence"/>
</dbReference>
<dbReference type="OrthoDB" id="6297389at2759"/>
<reference evidence="1 2" key="2">
    <citation type="submission" date="2018-11" db="EMBL/GenBank/DDBJ databases">
        <authorList>
            <consortium name="Pathogen Informatics"/>
        </authorList>
    </citation>
    <scope>NUCLEOTIDE SEQUENCE [LARGE SCALE GENOMIC DNA]</scope>
    <source>
        <strain evidence="1 2">NST_G2</strain>
    </source>
</reference>
<accession>A0A183SC16</accession>
<name>A0A183SC16_SCHSO</name>
<sequence>MHPLPTCHATNPPPPFVAPFDGNMDFICWFRRLQFHLDDVPLVDRSRVVLRHLDDEQLDWTLNAGLSRHAPFKVHCDHLQGLFQPPLSIEEAIEQLFNHRLQAQETPRQIADTLLRLNRDIFPFITAADRDQVVLCHFKRGLDSQELA</sequence>
<keyword evidence="2" id="KW-1185">Reference proteome</keyword>
<evidence type="ECO:0000313" key="3">
    <source>
        <dbReference type="WBParaSite" id="SSLN_0000183101-mRNA-1"/>
    </source>
</evidence>
<organism evidence="3">
    <name type="scientific">Schistocephalus solidus</name>
    <name type="common">Tapeworm</name>
    <dbReference type="NCBI Taxonomy" id="70667"/>
    <lineage>
        <taxon>Eukaryota</taxon>
        <taxon>Metazoa</taxon>
        <taxon>Spiralia</taxon>
        <taxon>Lophotrochozoa</taxon>
        <taxon>Platyhelminthes</taxon>
        <taxon>Cestoda</taxon>
        <taxon>Eucestoda</taxon>
        <taxon>Diphyllobothriidea</taxon>
        <taxon>Diphyllobothriidae</taxon>
        <taxon>Schistocephalus</taxon>
    </lineage>
</organism>
<reference evidence="3" key="1">
    <citation type="submission" date="2016-06" db="UniProtKB">
        <authorList>
            <consortium name="WormBaseParasite"/>
        </authorList>
    </citation>
    <scope>IDENTIFICATION</scope>
</reference>
<dbReference type="WBParaSite" id="SSLN_0000183101-mRNA-1">
    <property type="protein sequence ID" value="SSLN_0000183101-mRNA-1"/>
    <property type="gene ID" value="SSLN_0000183101"/>
</dbReference>
<gene>
    <name evidence="1" type="ORF">SSLN_LOCUS1764</name>
</gene>
<proteinExistence type="predicted"/>
<evidence type="ECO:0000313" key="2">
    <source>
        <dbReference type="Proteomes" id="UP000275846"/>
    </source>
</evidence>
<dbReference type="EMBL" id="UYSU01006646">
    <property type="protein sequence ID" value="VDL88149.1"/>
    <property type="molecule type" value="Genomic_DNA"/>
</dbReference>
<dbReference type="AlphaFoldDB" id="A0A183SC16"/>